<evidence type="ECO:0000313" key="1">
    <source>
        <dbReference type="EMBL" id="ABL88673.1"/>
    </source>
</evidence>
<name>A1RUP1_PYRIL</name>
<dbReference type="Proteomes" id="UP000002595">
    <property type="component" value="Chromosome"/>
</dbReference>
<dbReference type="KEGG" id="pis:Pisl_1518"/>
<sequence>MPGLRPECLQTPNVGRRCCICGENECFVALSDRGFTILFADGEEAVAEGPRCDCIVVLRRDNYVEIYSVELKRIAVGESKADDAQDLGKYKADDALNPDTLRQKCQRCLKWAEEVVNKFNSPSRRGVEVVKNCVIAIPMEVFQKVATLVRRERFRYKPSGAQLRILYCNDSITGHAEVL</sequence>
<accession>A1RUP1</accession>
<dbReference type="AlphaFoldDB" id="A1RUP1"/>
<proteinExistence type="predicted"/>
<dbReference type="OrthoDB" id="373951at2157"/>
<keyword evidence="2" id="KW-1185">Reference proteome</keyword>
<dbReference type="STRING" id="384616.Pisl_1518"/>
<gene>
    <name evidence="1" type="ordered locus">Pisl_1518</name>
</gene>
<evidence type="ECO:0000313" key="2">
    <source>
        <dbReference type="Proteomes" id="UP000002595"/>
    </source>
</evidence>
<reference evidence="1" key="1">
    <citation type="submission" date="2006-12" db="EMBL/GenBank/DDBJ databases">
        <title>Complete sequence of Pyrobaculum islandicum DSM 4184.</title>
        <authorList>
            <person name="Copeland A."/>
            <person name="Lucas S."/>
            <person name="Lapidus A."/>
            <person name="Barry K."/>
            <person name="Detter J.C."/>
            <person name="Glavina del Rio T."/>
            <person name="Dalin E."/>
            <person name="Tice H."/>
            <person name="Pitluck S."/>
            <person name="Meincke L."/>
            <person name="Brettin T."/>
            <person name="Bruce D."/>
            <person name="Han C."/>
            <person name="Tapia R."/>
            <person name="Gilna P."/>
            <person name="Schmutz J."/>
            <person name="Larimer F."/>
            <person name="Land M."/>
            <person name="Hauser L."/>
            <person name="Kyrpides N."/>
            <person name="Mikhailova N."/>
            <person name="Cozen A.E."/>
            <person name="Fitz-Gibbon S.T."/>
            <person name="House C.H."/>
            <person name="Saltikov C."/>
            <person name="Lowe T."/>
            <person name="Richardson P."/>
        </authorList>
    </citation>
    <scope>NUCLEOTIDE SEQUENCE [LARGE SCALE GENOMIC DNA]</scope>
    <source>
        <strain evidence="1">DSM 4184</strain>
    </source>
</reference>
<dbReference type="EMBL" id="CP000504">
    <property type="protein sequence ID" value="ABL88673.1"/>
    <property type="molecule type" value="Genomic_DNA"/>
</dbReference>
<protein>
    <submittedName>
        <fullName evidence="1">Uncharacterized protein</fullName>
    </submittedName>
</protein>
<organism evidence="1 2">
    <name type="scientific">Pyrobaculum islandicum (strain DSM 4184 / JCM 9189 / GEO3)</name>
    <dbReference type="NCBI Taxonomy" id="384616"/>
    <lineage>
        <taxon>Archaea</taxon>
        <taxon>Thermoproteota</taxon>
        <taxon>Thermoprotei</taxon>
        <taxon>Thermoproteales</taxon>
        <taxon>Thermoproteaceae</taxon>
        <taxon>Pyrobaculum</taxon>
    </lineage>
</organism>
<dbReference type="eggNOG" id="arCOG09842">
    <property type="taxonomic scope" value="Archaea"/>
</dbReference>
<dbReference type="HOGENOM" id="CLU_1582955_0_0_2"/>